<keyword evidence="5" id="KW-0238">DNA-binding</keyword>
<dbReference type="Proteomes" id="UP000247416">
    <property type="component" value="Unassembled WGS sequence"/>
</dbReference>
<keyword evidence="8" id="KW-1185">Reference proteome</keyword>
<dbReference type="SUPFAM" id="SSF46785">
    <property type="entry name" value="Winged helix' DNA-binding domain"/>
    <property type="match status" value="1"/>
</dbReference>
<comment type="function">
    <text evidence="5">Acts both as a biotin--[acetyl-CoA-carboxylase] ligase and a repressor.</text>
</comment>
<dbReference type="InterPro" id="IPR003142">
    <property type="entry name" value="BPL_C"/>
</dbReference>
<dbReference type="AlphaFoldDB" id="A0A318TQ34"/>
<dbReference type="RefSeq" id="WP_107934327.1">
    <property type="nucleotide sequence ID" value="NZ_CP085009.1"/>
</dbReference>
<dbReference type="Gene3D" id="3.30.930.10">
    <property type="entry name" value="Bira Bifunctional Protein, Domain 2"/>
    <property type="match status" value="1"/>
</dbReference>
<dbReference type="EMBL" id="QJTJ01000007">
    <property type="protein sequence ID" value="PYF06912.1"/>
    <property type="molecule type" value="Genomic_DNA"/>
</dbReference>
<evidence type="ECO:0000256" key="4">
    <source>
        <dbReference type="ARBA" id="ARBA00023267"/>
    </source>
</evidence>
<dbReference type="EC" id="6.3.4.15" evidence="5"/>
<dbReference type="InterPro" id="IPR004143">
    <property type="entry name" value="BPL_LPL_catalytic"/>
</dbReference>
<dbReference type="InterPro" id="IPR045864">
    <property type="entry name" value="aa-tRNA-synth_II/BPL/LPL"/>
</dbReference>
<feature type="binding site" evidence="5">
    <location>
        <position position="190"/>
    </location>
    <ligand>
        <name>biotin</name>
        <dbReference type="ChEBI" id="CHEBI:57586"/>
    </ligand>
</feature>
<dbReference type="InterPro" id="IPR008988">
    <property type="entry name" value="Transcriptional_repressor_C"/>
</dbReference>
<dbReference type="Pfam" id="PF02237">
    <property type="entry name" value="BPL_C"/>
    <property type="match status" value="1"/>
</dbReference>
<sequence>MTLSMKDKILKRFLLASGEPISGQYLADELGISRTAVWKHLQSLQEDGYTFDTIKKKGYLLTNKLDRVDAASIASFLSTERFGQSIHYLDECASTQTIAHELARNGAKDGTIIIAESQTAGKGRMSRPWESTKGKGIWMTVIIKPDVLPHQAPQFTLVAAVSIINAIKSLYSNFTPVIKWPNDILVNGLKCTGILTEMIAEMDRVQALLIGIGINVNQQQEDFPEELHTIATSLSIEENRVLNRAELVGTILNYLENYSDLYVKEGFGPIKKLWEEASGTIGKQIKATTLTEVIEGKAIGITESGVLEIQLDNGEVRSIYSADIELNE</sequence>
<evidence type="ECO:0000256" key="2">
    <source>
        <dbReference type="ARBA" id="ARBA00022741"/>
    </source>
</evidence>
<name>A0A318TQ34_9BACL</name>
<protein>
    <recommendedName>
        <fullName evidence="5">Bifunctional ligase/repressor BirA</fullName>
    </recommendedName>
    <alternativeName>
        <fullName evidence="5">Biotin--[acetyl-CoA-carboxylase] ligase</fullName>
        <ecNumber evidence="5">6.3.4.15</ecNumber>
    </alternativeName>
    <alternativeName>
        <fullName evidence="5">Biotin--protein ligase</fullName>
    </alternativeName>
    <alternativeName>
        <fullName evidence="5">Biotin-[acetyl-CoA carboxylase] synthetase</fullName>
    </alternativeName>
</protein>
<dbReference type="PANTHER" id="PTHR12835">
    <property type="entry name" value="BIOTIN PROTEIN LIGASE"/>
    <property type="match status" value="1"/>
</dbReference>
<dbReference type="SUPFAM" id="SSF50037">
    <property type="entry name" value="C-terminal domain of transcriptional repressors"/>
    <property type="match status" value="1"/>
</dbReference>
<keyword evidence="5" id="KW-0678">Repressor</keyword>
<keyword evidence="4 5" id="KW-0092">Biotin</keyword>
<dbReference type="Pfam" id="PF03099">
    <property type="entry name" value="BPL_LplA_LipB"/>
    <property type="match status" value="1"/>
</dbReference>
<dbReference type="GO" id="GO:0005524">
    <property type="term" value="F:ATP binding"/>
    <property type="evidence" value="ECO:0007669"/>
    <property type="project" value="UniProtKB-UniRule"/>
</dbReference>
<keyword evidence="5" id="KW-0805">Transcription regulation</keyword>
<dbReference type="GO" id="GO:0006355">
    <property type="term" value="P:regulation of DNA-templated transcription"/>
    <property type="evidence" value="ECO:0007669"/>
    <property type="project" value="UniProtKB-UniRule"/>
</dbReference>
<keyword evidence="1 5" id="KW-0436">Ligase</keyword>
<evidence type="ECO:0000256" key="3">
    <source>
        <dbReference type="ARBA" id="ARBA00022840"/>
    </source>
</evidence>
<dbReference type="GO" id="GO:0003677">
    <property type="term" value="F:DNA binding"/>
    <property type="evidence" value="ECO:0007669"/>
    <property type="project" value="UniProtKB-UniRule"/>
</dbReference>
<dbReference type="Gene3D" id="2.30.30.100">
    <property type="match status" value="1"/>
</dbReference>
<accession>A0A318TQ34</accession>
<dbReference type="OrthoDB" id="9807064at2"/>
<dbReference type="GO" id="GO:0009249">
    <property type="term" value="P:protein lipoylation"/>
    <property type="evidence" value="ECO:0007669"/>
    <property type="project" value="UniProtKB-ARBA"/>
</dbReference>
<dbReference type="NCBIfam" id="TIGR00121">
    <property type="entry name" value="birA_ligase"/>
    <property type="match status" value="1"/>
</dbReference>
<dbReference type="InterPro" id="IPR036390">
    <property type="entry name" value="WH_DNA-bd_sf"/>
</dbReference>
<dbReference type="InterPro" id="IPR013196">
    <property type="entry name" value="HTH_11"/>
</dbReference>
<keyword evidence="5" id="KW-0804">Transcription</keyword>
<evidence type="ECO:0000313" key="8">
    <source>
        <dbReference type="Proteomes" id="UP000247416"/>
    </source>
</evidence>
<dbReference type="InterPro" id="IPR030855">
    <property type="entry name" value="Bifunct_BirA"/>
</dbReference>
<comment type="catalytic activity">
    <reaction evidence="5">
        <text>biotin + L-lysyl-[protein] + ATP = N(6)-biotinyl-L-lysyl-[protein] + AMP + diphosphate + H(+)</text>
        <dbReference type="Rhea" id="RHEA:11756"/>
        <dbReference type="Rhea" id="RHEA-COMP:9752"/>
        <dbReference type="Rhea" id="RHEA-COMP:10505"/>
        <dbReference type="ChEBI" id="CHEBI:15378"/>
        <dbReference type="ChEBI" id="CHEBI:29969"/>
        <dbReference type="ChEBI" id="CHEBI:30616"/>
        <dbReference type="ChEBI" id="CHEBI:33019"/>
        <dbReference type="ChEBI" id="CHEBI:57586"/>
        <dbReference type="ChEBI" id="CHEBI:83144"/>
        <dbReference type="ChEBI" id="CHEBI:456215"/>
        <dbReference type="EC" id="6.3.4.15"/>
    </reaction>
</comment>
<feature type="DNA-binding region" description="H-T-H motif" evidence="5">
    <location>
        <begin position="23"/>
        <end position="42"/>
    </location>
</feature>
<dbReference type="SUPFAM" id="SSF55681">
    <property type="entry name" value="Class II aaRS and biotin synthetases"/>
    <property type="match status" value="1"/>
</dbReference>
<dbReference type="PANTHER" id="PTHR12835:SF5">
    <property type="entry name" value="BIOTIN--PROTEIN LIGASE"/>
    <property type="match status" value="1"/>
</dbReference>
<gene>
    <name evidence="5" type="primary">birA</name>
    <name evidence="7" type="ORF">BJ095_107148</name>
</gene>
<dbReference type="GO" id="GO:0005737">
    <property type="term" value="C:cytoplasm"/>
    <property type="evidence" value="ECO:0007669"/>
    <property type="project" value="TreeGrafter"/>
</dbReference>
<evidence type="ECO:0000313" key="7">
    <source>
        <dbReference type="EMBL" id="PYF06912.1"/>
    </source>
</evidence>
<feature type="domain" description="BPL/LPL catalytic" evidence="6">
    <location>
        <begin position="71"/>
        <end position="263"/>
    </location>
</feature>
<keyword evidence="2 5" id="KW-0547">Nucleotide-binding</keyword>
<evidence type="ECO:0000256" key="5">
    <source>
        <dbReference type="HAMAP-Rule" id="MF_00978"/>
    </source>
</evidence>
<keyword evidence="3 5" id="KW-0067">ATP-binding</keyword>
<dbReference type="InterPro" id="IPR004408">
    <property type="entry name" value="Biotin_CoA_COase_ligase"/>
</dbReference>
<dbReference type="GO" id="GO:0004077">
    <property type="term" value="F:biotin--[biotin carboxyl-carrier protein] ligase activity"/>
    <property type="evidence" value="ECO:0007669"/>
    <property type="project" value="UniProtKB-UniRule"/>
</dbReference>
<comment type="caution">
    <text evidence="7">The sequence shown here is derived from an EMBL/GenBank/DDBJ whole genome shotgun (WGS) entry which is preliminary data.</text>
</comment>
<dbReference type="Pfam" id="PF08279">
    <property type="entry name" value="HTH_11"/>
    <property type="match status" value="1"/>
</dbReference>
<dbReference type="InterPro" id="IPR036388">
    <property type="entry name" value="WH-like_DNA-bd_sf"/>
</dbReference>
<comment type="similarity">
    <text evidence="5">Belongs to the biotin--protein ligase family.</text>
</comment>
<proteinExistence type="inferred from homology"/>
<reference evidence="7 8" key="1">
    <citation type="submission" date="2018-06" db="EMBL/GenBank/DDBJ databases">
        <title>Genomic Encyclopedia of Archaeal and Bacterial Type Strains, Phase II (KMG-II): from individual species to whole genera.</title>
        <authorList>
            <person name="Goeker M."/>
        </authorList>
    </citation>
    <scope>NUCLEOTIDE SEQUENCE [LARGE SCALE GENOMIC DNA]</scope>
    <source>
        <strain evidence="7 8">KACC 16626</strain>
    </source>
</reference>
<evidence type="ECO:0000256" key="1">
    <source>
        <dbReference type="ARBA" id="ARBA00022598"/>
    </source>
</evidence>
<organism evidence="7 8">
    <name type="scientific">Ureibacillus chungkukjangi</name>
    <dbReference type="NCBI Taxonomy" id="1202712"/>
    <lineage>
        <taxon>Bacteria</taxon>
        <taxon>Bacillati</taxon>
        <taxon>Bacillota</taxon>
        <taxon>Bacilli</taxon>
        <taxon>Bacillales</taxon>
        <taxon>Caryophanaceae</taxon>
        <taxon>Ureibacillus</taxon>
    </lineage>
</organism>
<dbReference type="CDD" id="cd16442">
    <property type="entry name" value="BPL"/>
    <property type="match status" value="1"/>
</dbReference>
<feature type="binding site" evidence="5">
    <location>
        <position position="118"/>
    </location>
    <ligand>
        <name>biotin</name>
        <dbReference type="ChEBI" id="CHEBI:57586"/>
    </ligand>
</feature>
<dbReference type="HAMAP" id="MF_00978">
    <property type="entry name" value="Bifunct_BirA"/>
    <property type="match status" value="1"/>
</dbReference>
<dbReference type="Gene3D" id="1.10.10.10">
    <property type="entry name" value="Winged helix-like DNA-binding domain superfamily/Winged helix DNA-binding domain"/>
    <property type="match status" value="1"/>
</dbReference>
<dbReference type="PROSITE" id="PS51733">
    <property type="entry name" value="BPL_LPL_CATALYTIC"/>
    <property type="match status" value="1"/>
</dbReference>
<evidence type="ECO:0000259" key="6">
    <source>
        <dbReference type="PROSITE" id="PS51733"/>
    </source>
</evidence>
<dbReference type="GO" id="GO:0016740">
    <property type="term" value="F:transferase activity"/>
    <property type="evidence" value="ECO:0007669"/>
    <property type="project" value="UniProtKB-ARBA"/>
</dbReference>
<comment type="caution">
    <text evidence="5">Lacks conserved residue(s) required for the propagation of feature annotation.</text>
</comment>